<dbReference type="Proteomes" id="UP000230423">
    <property type="component" value="Unassembled WGS sequence"/>
</dbReference>
<accession>A0A2G9UZ01</accession>
<organism evidence="1 2">
    <name type="scientific">Teladorsagia circumcincta</name>
    <name type="common">Brown stomach worm</name>
    <name type="synonym">Ostertagia circumcincta</name>
    <dbReference type="NCBI Taxonomy" id="45464"/>
    <lineage>
        <taxon>Eukaryota</taxon>
        <taxon>Metazoa</taxon>
        <taxon>Ecdysozoa</taxon>
        <taxon>Nematoda</taxon>
        <taxon>Chromadorea</taxon>
        <taxon>Rhabditida</taxon>
        <taxon>Rhabditina</taxon>
        <taxon>Rhabditomorpha</taxon>
        <taxon>Strongyloidea</taxon>
        <taxon>Trichostrongylidae</taxon>
        <taxon>Teladorsagia</taxon>
    </lineage>
</organism>
<evidence type="ECO:0000313" key="1">
    <source>
        <dbReference type="EMBL" id="PIO74962.1"/>
    </source>
</evidence>
<dbReference type="EMBL" id="KZ345196">
    <property type="protein sequence ID" value="PIO74962.1"/>
    <property type="molecule type" value="Genomic_DNA"/>
</dbReference>
<sequence length="60" mass="7475">MRETMAVKMMTRITLKLMKNQRITKTSRRVQTLLRIKRKMKPKKQRKRFPLLWRHVNLLL</sequence>
<protein>
    <submittedName>
        <fullName evidence="1">Uncharacterized protein</fullName>
    </submittedName>
</protein>
<name>A0A2G9UZ01_TELCI</name>
<keyword evidence="2" id="KW-1185">Reference proteome</keyword>
<dbReference type="AlphaFoldDB" id="A0A2G9UZ01"/>
<evidence type="ECO:0000313" key="2">
    <source>
        <dbReference type="Proteomes" id="UP000230423"/>
    </source>
</evidence>
<reference evidence="1 2" key="1">
    <citation type="submission" date="2015-09" db="EMBL/GenBank/DDBJ databases">
        <title>Draft genome of the parasitic nematode Teladorsagia circumcincta isolate WARC Sus (inbred).</title>
        <authorList>
            <person name="Mitreva M."/>
        </authorList>
    </citation>
    <scope>NUCLEOTIDE SEQUENCE [LARGE SCALE GENOMIC DNA]</scope>
    <source>
        <strain evidence="1 2">S</strain>
    </source>
</reference>
<proteinExistence type="predicted"/>
<gene>
    <name evidence="1" type="ORF">TELCIR_03019</name>
</gene>